<feature type="domain" description="Endonuclease/exonuclease/phosphatase" evidence="5">
    <location>
        <begin position="251"/>
        <end position="474"/>
    </location>
</feature>
<proteinExistence type="predicted"/>
<keyword evidence="3" id="KW-1015">Disulfide bond</keyword>
<dbReference type="PANTHER" id="PTHR46281">
    <property type="entry name" value="CYTOCHROME C OXIDASE SUBUNIT 6B"/>
    <property type="match status" value="1"/>
</dbReference>
<dbReference type="Gene3D" id="1.10.10.140">
    <property type="entry name" value="Cytochrome c oxidase, subunit VIb"/>
    <property type="match status" value="1"/>
</dbReference>
<dbReference type="InterPro" id="IPR048280">
    <property type="entry name" value="COX6B-like"/>
</dbReference>
<accession>A0ABR2SMC8</accession>
<gene>
    <name evidence="6" type="ORF">V6N11_039250</name>
</gene>
<feature type="region of interest" description="Disordered" evidence="4">
    <location>
        <begin position="1"/>
        <end position="99"/>
    </location>
</feature>
<evidence type="ECO:0000256" key="1">
    <source>
        <dbReference type="ARBA" id="ARBA00004173"/>
    </source>
</evidence>
<name>A0ABR2SMC8_9ROSI</name>
<dbReference type="InterPro" id="IPR036549">
    <property type="entry name" value="CX6/COA6-like_sf"/>
</dbReference>
<dbReference type="Pfam" id="PF03372">
    <property type="entry name" value="Exo_endo_phos"/>
    <property type="match status" value="1"/>
</dbReference>
<evidence type="ECO:0000313" key="6">
    <source>
        <dbReference type="EMBL" id="KAK9026410.1"/>
    </source>
</evidence>
<comment type="caution">
    <text evidence="6">The sequence shown here is derived from an EMBL/GenBank/DDBJ whole genome shotgun (WGS) entry which is preliminary data.</text>
</comment>
<protein>
    <recommendedName>
        <fullName evidence="5">Endonuclease/exonuclease/phosphatase domain-containing protein</fullName>
    </recommendedName>
</protein>
<dbReference type="InterPro" id="IPR005135">
    <property type="entry name" value="Endo/exonuclease/phosphatase"/>
</dbReference>
<dbReference type="Pfam" id="PF02297">
    <property type="entry name" value="COX6B"/>
    <property type="match status" value="1"/>
</dbReference>
<evidence type="ECO:0000313" key="7">
    <source>
        <dbReference type="Proteomes" id="UP001396334"/>
    </source>
</evidence>
<dbReference type="Gene3D" id="3.60.10.10">
    <property type="entry name" value="Endonuclease/exonuclease/phosphatase"/>
    <property type="match status" value="1"/>
</dbReference>
<organism evidence="6 7">
    <name type="scientific">Hibiscus sabdariffa</name>
    <name type="common">roselle</name>
    <dbReference type="NCBI Taxonomy" id="183260"/>
    <lineage>
        <taxon>Eukaryota</taxon>
        <taxon>Viridiplantae</taxon>
        <taxon>Streptophyta</taxon>
        <taxon>Embryophyta</taxon>
        <taxon>Tracheophyta</taxon>
        <taxon>Spermatophyta</taxon>
        <taxon>Magnoliopsida</taxon>
        <taxon>eudicotyledons</taxon>
        <taxon>Gunneridae</taxon>
        <taxon>Pentapetalae</taxon>
        <taxon>rosids</taxon>
        <taxon>malvids</taxon>
        <taxon>Malvales</taxon>
        <taxon>Malvaceae</taxon>
        <taxon>Malvoideae</taxon>
        <taxon>Hibiscus</taxon>
    </lineage>
</organism>
<dbReference type="EMBL" id="JBBPBN010000013">
    <property type="protein sequence ID" value="KAK9026410.1"/>
    <property type="molecule type" value="Genomic_DNA"/>
</dbReference>
<dbReference type="PANTHER" id="PTHR46281:SF2">
    <property type="entry name" value="CYTOCHROME C OXIDASE SUBUNIT 6B-1"/>
    <property type="match status" value="1"/>
</dbReference>
<dbReference type="SUPFAM" id="SSF47694">
    <property type="entry name" value="Cytochrome c oxidase subunit h"/>
    <property type="match status" value="1"/>
</dbReference>
<evidence type="ECO:0000256" key="2">
    <source>
        <dbReference type="ARBA" id="ARBA00023128"/>
    </source>
</evidence>
<dbReference type="InterPro" id="IPR003213">
    <property type="entry name" value="Cyt_c_oxidase_su6B"/>
</dbReference>
<sequence>MAEAESRKPLSLSEQYALKEEKSDVSTKPAEAKEVENPVTAASVEVVTEKVETPAAAVEESTEAPPAPTEESTEANSTAENSGEGSPAAAENSDDAEDTPEIKLETAPADFRFPTTNQTRHCFTRYIEYHRCVAAKGEGASECDKFSKYYRALCPGEWIDRWNEQRENGTFPGPLLALARHLDLVADFTPQIRPFTLPCFPLGVLAIREIEGEGEYLKRTVNGNTVGRGSLDRVWFCNVDYFLPFIRPKSNVATGFMNSGGLGNKDTVRALKNLCFKYKNDIVFLSETKQKKSYLEKIRRVRMDNAFYVEPIGITGGLALWWNNEVKLSVLHHDKNLIDTIISINGEPEWFGTFIYAPPYEEEKQEFWERLGMLRDNANVKWCIMGDTNVVASPSEKYGGAPFDFNNAKWYHEFLEISLLMEIQSKGGIYTWSNQRCEEDEICEKLDKVMSSLEWNFLFPKAIAIVDVPIASDHTPIVLLINDVTKRGRMDTFRRKESKRNIQSQA</sequence>
<dbReference type="SUPFAM" id="SSF56219">
    <property type="entry name" value="DNase I-like"/>
    <property type="match status" value="1"/>
</dbReference>
<dbReference type="PROSITE" id="PS51808">
    <property type="entry name" value="CHCH"/>
    <property type="match status" value="1"/>
</dbReference>
<evidence type="ECO:0000256" key="4">
    <source>
        <dbReference type="SAM" id="MobiDB-lite"/>
    </source>
</evidence>
<dbReference type="CDD" id="cd00926">
    <property type="entry name" value="Cyt_c_Oxidase_VIb"/>
    <property type="match status" value="1"/>
</dbReference>
<dbReference type="Proteomes" id="UP001396334">
    <property type="component" value="Unassembled WGS sequence"/>
</dbReference>
<evidence type="ECO:0000259" key="5">
    <source>
        <dbReference type="Pfam" id="PF03372"/>
    </source>
</evidence>
<feature type="compositionally biased region" description="Basic and acidic residues" evidence="4">
    <location>
        <begin position="17"/>
        <end position="36"/>
    </location>
</feature>
<evidence type="ECO:0000256" key="3">
    <source>
        <dbReference type="ARBA" id="ARBA00023157"/>
    </source>
</evidence>
<dbReference type="InterPro" id="IPR036691">
    <property type="entry name" value="Endo/exonu/phosph_ase_sf"/>
</dbReference>
<keyword evidence="2" id="KW-0496">Mitochondrion</keyword>
<reference evidence="6 7" key="1">
    <citation type="journal article" date="2024" name="G3 (Bethesda)">
        <title>Genome assembly of Hibiscus sabdariffa L. provides insights into metabolisms of medicinal natural products.</title>
        <authorList>
            <person name="Kim T."/>
        </authorList>
    </citation>
    <scope>NUCLEOTIDE SEQUENCE [LARGE SCALE GENOMIC DNA]</scope>
    <source>
        <strain evidence="6">TK-2024</strain>
        <tissue evidence="6">Old leaves</tissue>
    </source>
</reference>
<keyword evidence="7" id="KW-1185">Reference proteome</keyword>
<comment type="subcellular location">
    <subcellularLocation>
        <location evidence="1">Mitochondrion</location>
    </subcellularLocation>
</comment>